<organism evidence="2 3">
    <name type="scientific">Oryza sativa subsp. japonica</name>
    <name type="common">Rice</name>
    <dbReference type="NCBI Taxonomy" id="39947"/>
    <lineage>
        <taxon>Eukaryota</taxon>
        <taxon>Viridiplantae</taxon>
        <taxon>Streptophyta</taxon>
        <taxon>Embryophyta</taxon>
        <taxon>Tracheophyta</taxon>
        <taxon>Spermatophyta</taxon>
        <taxon>Magnoliopsida</taxon>
        <taxon>Liliopsida</taxon>
        <taxon>Poales</taxon>
        <taxon>Poaceae</taxon>
        <taxon>BOP clade</taxon>
        <taxon>Oryzoideae</taxon>
        <taxon>Oryzeae</taxon>
        <taxon>Oryzinae</taxon>
        <taxon>Oryza</taxon>
        <taxon>Oryza sativa</taxon>
    </lineage>
</organism>
<evidence type="ECO:0000313" key="3">
    <source>
        <dbReference type="Proteomes" id="UP000000763"/>
    </source>
</evidence>
<dbReference type="AlphaFoldDB" id="Q7FA35"/>
<protein>
    <submittedName>
        <fullName evidence="2">OSJNBa0034E24.1 protein</fullName>
    </submittedName>
</protein>
<reference evidence="3" key="1">
    <citation type="journal article" date="2005" name="Nature">
        <title>The map-based sequence of the rice genome.</title>
        <authorList>
            <consortium name="International rice genome sequencing project (IRGSP)"/>
            <person name="Matsumoto T."/>
            <person name="Wu J."/>
            <person name="Kanamori H."/>
            <person name="Katayose Y."/>
            <person name="Fujisawa M."/>
            <person name="Namiki N."/>
            <person name="Mizuno H."/>
            <person name="Yamamoto K."/>
            <person name="Antonio B.A."/>
            <person name="Baba T."/>
            <person name="Sakata K."/>
            <person name="Nagamura Y."/>
            <person name="Aoki H."/>
            <person name="Arikawa K."/>
            <person name="Arita K."/>
            <person name="Bito T."/>
            <person name="Chiden Y."/>
            <person name="Fujitsuka N."/>
            <person name="Fukunaka R."/>
            <person name="Hamada M."/>
            <person name="Harada C."/>
            <person name="Hayashi A."/>
            <person name="Hijishita S."/>
            <person name="Honda M."/>
            <person name="Hosokawa S."/>
            <person name="Ichikawa Y."/>
            <person name="Idonuma A."/>
            <person name="Iijima M."/>
            <person name="Ikeda M."/>
            <person name="Ikeno M."/>
            <person name="Ito K."/>
            <person name="Ito S."/>
            <person name="Ito T."/>
            <person name="Ito Y."/>
            <person name="Ito Y."/>
            <person name="Iwabuchi A."/>
            <person name="Kamiya K."/>
            <person name="Karasawa W."/>
            <person name="Kurita K."/>
            <person name="Katagiri S."/>
            <person name="Kikuta A."/>
            <person name="Kobayashi H."/>
            <person name="Kobayashi N."/>
            <person name="Machita K."/>
            <person name="Maehara T."/>
            <person name="Masukawa M."/>
            <person name="Mizubayashi T."/>
            <person name="Mukai Y."/>
            <person name="Nagasaki H."/>
            <person name="Nagata Y."/>
            <person name="Naito S."/>
            <person name="Nakashima M."/>
            <person name="Nakama Y."/>
            <person name="Nakamichi Y."/>
            <person name="Nakamura M."/>
            <person name="Meguro A."/>
            <person name="Negishi M."/>
            <person name="Ohta I."/>
            <person name="Ohta T."/>
            <person name="Okamoto M."/>
            <person name="Ono N."/>
            <person name="Saji S."/>
            <person name="Sakaguchi M."/>
            <person name="Sakai K."/>
            <person name="Shibata M."/>
            <person name="Shimokawa T."/>
            <person name="Song J."/>
            <person name="Takazaki Y."/>
            <person name="Terasawa K."/>
            <person name="Tsugane M."/>
            <person name="Tsuji K."/>
            <person name="Ueda S."/>
            <person name="Waki K."/>
            <person name="Yamagata H."/>
            <person name="Yamamoto M."/>
            <person name="Yamamoto S."/>
            <person name="Yamane H."/>
            <person name="Yoshiki S."/>
            <person name="Yoshihara R."/>
            <person name="Yukawa K."/>
            <person name="Zhong H."/>
            <person name="Yano M."/>
            <person name="Yuan Q."/>
            <person name="Ouyang S."/>
            <person name="Liu J."/>
            <person name="Jones K.M."/>
            <person name="Gansberger K."/>
            <person name="Moffat K."/>
            <person name="Hill J."/>
            <person name="Bera J."/>
            <person name="Fadrosh D."/>
            <person name="Jin S."/>
            <person name="Johri S."/>
            <person name="Kim M."/>
            <person name="Overton L."/>
            <person name="Reardon M."/>
            <person name="Tsitrin T."/>
            <person name="Vuong H."/>
            <person name="Weaver B."/>
            <person name="Ciecko A."/>
            <person name="Tallon L."/>
            <person name="Jackson J."/>
            <person name="Pai G."/>
            <person name="Aken S.V."/>
            <person name="Utterback T."/>
            <person name="Reidmuller S."/>
            <person name="Feldblyum T."/>
            <person name="Hsiao J."/>
            <person name="Zismann V."/>
            <person name="Iobst S."/>
            <person name="de Vazeille A.R."/>
            <person name="Buell C.R."/>
            <person name="Ying K."/>
            <person name="Li Y."/>
            <person name="Lu T."/>
            <person name="Huang Y."/>
            <person name="Zhao Q."/>
            <person name="Feng Q."/>
            <person name="Zhang L."/>
            <person name="Zhu J."/>
            <person name="Weng Q."/>
            <person name="Mu J."/>
            <person name="Lu Y."/>
            <person name="Fan D."/>
            <person name="Liu Y."/>
            <person name="Guan J."/>
            <person name="Zhang Y."/>
            <person name="Yu S."/>
            <person name="Liu X."/>
            <person name="Zhang Y."/>
            <person name="Hong G."/>
            <person name="Han B."/>
            <person name="Choisne N."/>
            <person name="Demange N."/>
            <person name="Orjeda G."/>
            <person name="Samain S."/>
            <person name="Cattolico L."/>
            <person name="Pelletier E."/>
            <person name="Couloux A."/>
            <person name="Segurens B."/>
            <person name="Wincker P."/>
            <person name="D'Hont A."/>
            <person name="Scarpelli C."/>
            <person name="Weissenbach J."/>
            <person name="Salanoubat M."/>
            <person name="Quetier F."/>
            <person name="Yu Y."/>
            <person name="Kim H.R."/>
            <person name="Rambo T."/>
            <person name="Currie J."/>
            <person name="Collura K."/>
            <person name="Luo M."/>
            <person name="Yang T."/>
            <person name="Ammiraju J.S.S."/>
            <person name="Engler F."/>
            <person name="Soderlund C."/>
            <person name="Wing R.A."/>
            <person name="Palmer L.E."/>
            <person name="de la Bastide M."/>
            <person name="Spiegel L."/>
            <person name="Nascimento L."/>
            <person name="Zutavern T."/>
            <person name="O'Shaughnessy A."/>
            <person name="Dike S."/>
            <person name="Dedhia N."/>
            <person name="Preston R."/>
            <person name="Balija V."/>
            <person name="McCombie W.R."/>
            <person name="Chow T."/>
            <person name="Chen H."/>
            <person name="Chung M."/>
            <person name="Chen C."/>
            <person name="Shaw J."/>
            <person name="Wu H."/>
            <person name="Hsiao K."/>
            <person name="Chao Y."/>
            <person name="Chu M."/>
            <person name="Cheng C."/>
            <person name="Hour A."/>
            <person name="Lee P."/>
            <person name="Lin S."/>
            <person name="Lin Y."/>
            <person name="Liou J."/>
            <person name="Liu S."/>
            <person name="Hsing Y."/>
            <person name="Raghuvanshi S."/>
            <person name="Mohanty A."/>
            <person name="Bharti A.K."/>
            <person name="Gaur A."/>
            <person name="Gupta V."/>
            <person name="Kumar D."/>
            <person name="Ravi V."/>
            <person name="Vij S."/>
            <person name="Kapur A."/>
            <person name="Khurana P."/>
            <person name="Khurana P."/>
            <person name="Khurana J.P."/>
            <person name="Tyagi A.K."/>
            <person name="Gaikwad K."/>
            <person name="Singh A."/>
            <person name="Dalal V."/>
            <person name="Srivastava S."/>
            <person name="Dixit A."/>
            <person name="Pal A.K."/>
            <person name="Ghazi I.A."/>
            <person name="Yadav M."/>
            <person name="Pandit A."/>
            <person name="Bhargava A."/>
            <person name="Sureshbabu K."/>
            <person name="Batra K."/>
            <person name="Sharma T.R."/>
            <person name="Mohapatra T."/>
            <person name="Singh N.K."/>
            <person name="Messing J."/>
            <person name="Nelson A.B."/>
            <person name="Fuks G."/>
            <person name="Kavchok S."/>
            <person name="Keizer G."/>
            <person name="Linton E."/>
            <person name="Llaca V."/>
            <person name="Song R."/>
            <person name="Tanyolac B."/>
            <person name="Young S."/>
            <person name="Ho-Il K."/>
            <person name="Hahn J.H."/>
            <person name="Sangsakoo G."/>
            <person name="Vanavichit A."/>
            <person name="de Mattos Luiz.A.T."/>
            <person name="Zimmer P.D."/>
            <person name="Malone G."/>
            <person name="Dellagostin O."/>
            <person name="de Oliveira A.C."/>
            <person name="Bevan M."/>
            <person name="Bancroft I."/>
            <person name="Minx P."/>
            <person name="Cordum H."/>
            <person name="Wilson R."/>
            <person name="Cheng Z."/>
            <person name="Jin W."/>
            <person name="Jiang J."/>
            <person name="Leong S.A."/>
            <person name="Iwama H."/>
            <person name="Gojobori T."/>
            <person name="Itoh T."/>
            <person name="Niimura Y."/>
            <person name="Fujii Y."/>
            <person name="Habara T."/>
            <person name="Sakai H."/>
            <person name="Sato Y."/>
            <person name="Wilson G."/>
            <person name="Kumar K."/>
            <person name="McCouch S."/>
            <person name="Juretic N."/>
            <person name="Hoen D."/>
            <person name="Wright S."/>
            <person name="Bruskiewich R."/>
            <person name="Bureau T."/>
            <person name="Miyao A."/>
            <person name="Hirochika H."/>
            <person name="Nishikawa T."/>
            <person name="Kadowaki K."/>
            <person name="Sugiura M."/>
            <person name="Burr B."/>
            <person name="Sasaki T."/>
        </authorList>
    </citation>
    <scope>NUCLEOTIDE SEQUENCE [LARGE SCALE GENOMIC DNA]</scope>
    <source>
        <strain evidence="3">cv. Nipponbare</strain>
    </source>
</reference>
<dbReference type="Proteomes" id="UP000000763">
    <property type="component" value="Chromosome 4"/>
</dbReference>
<feature type="compositionally biased region" description="Low complexity" evidence="1">
    <location>
        <begin position="76"/>
        <end position="86"/>
    </location>
</feature>
<proteinExistence type="predicted"/>
<accession>Q7FA35</accession>
<evidence type="ECO:0000313" key="2">
    <source>
        <dbReference type="EMBL" id="CAE05907.1"/>
    </source>
</evidence>
<feature type="region of interest" description="Disordered" evidence="1">
    <location>
        <begin position="76"/>
        <end position="109"/>
    </location>
</feature>
<name>Q7FA35_ORYSJ</name>
<sequence length="156" mass="17088">MTAVRPVKKWRSDQRRHQATSGVDLGGSIGVTTSVRPTTSRRSSILVTHPVAWEQQYRVRRRIPWVPWPPPTCSSCSSLTRSASSRPLEEGGRTPVSAAAAGSKPVNCDEGDHGRCWVEENGSSAHAIMQTGRCCEEQQQDDLTLLGPAVCRPLNR</sequence>
<feature type="region of interest" description="Disordered" evidence="1">
    <location>
        <begin position="1"/>
        <end position="36"/>
    </location>
</feature>
<reference evidence="3" key="2">
    <citation type="journal article" date="2008" name="Nucleic Acids Res.">
        <title>The rice annotation project database (RAP-DB): 2008 update.</title>
        <authorList>
            <consortium name="The rice annotation project (RAP)"/>
        </authorList>
    </citation>
    <scope>GENOME REANNOTATION</scope>
    <source>
        <strain evidence="3">cv. Nipponbare</strain>
    </source>
</reference>
<dbReference type="EMBL" id="AL662967">
    <property type="protein sequence ID" value="CAE05907.1"/>
    <property type="molecule type" value="Genomic_DNA"/>
</dbReference>
<evidence type="ECO:0000256" key="1">
    <source>
        <dbReference type="SAM" id="MobiDB-lite"/>
    </source>
</evidence>
<gene>
    <name evidence="2" type="primary">OSJNBa0034E24.1</name>
</gene>